<accession>A0ABD7BJV7</accession>
<proteinExistence type="predicted"/>
<evidence type="ECO:0000313" key="2">
    <source>
        <dbReference type="Proteomes" id="UP000516786"/>
    </source>
</evidence>
<reference evidence="1 2" key="1">
    <citation type="submission" date="2020-09" db="EMBL/GenBank/DDBJ databases">
        <title>Co-existence of a novel multidrug-resistance efflux pump with carbapenem resistance gene blaVIM-2 in one megaplasmid in Pseudomonas putida.</title>
        <authorList>
            <person name="Peng K."/>
            <person name="Li R."/>
        </authorList>
    </citation>
    <scope>NUCLEOTIDE SEQUENCE [LARGE SCALE GENOMIC DNA]</scope>
    <source>
        <strain evidence="1 2">ZXPA-20</strain>
    </source>
</reference>
<gene>
    <name evidence="1" type="ORF">ID616_12490</name>
</gene>
<sequence length="98" mass="10869">MYNAIADLMTIPRVARLMQGGYGVNSRGRIFFKTLDAGLEEFSKEIVTLSSGGEKFPGYTIQETTIGINKTLFPDLNSAEFEELKAWIKKGPEPLIVP</sequence>
<evidence type="ECO:0008006" key="3">
    <source>
        <dbReference type="Google" id="ProtNLM"/>
    </source>
</evidence>
<protein>
    <recommendedName>
        <fullName evidence="3">TfoX N-terminal domain-containing protein</fullName>
    </recommendedName>
</protein>
<dbReference type="Proteomes" id="UP000516786">
    <property type="component" value="Chromosome"/>
</dbReference>
<dbReference type="EMBL" id="CP061723">
    <property type="protein sequence ID" value="QOD00447.1"/>
    <property type="molecule type" value="Genomic_DNA"/>
</dbReference>
<name>A0ABD7BJV7_PSEPU</name>
<evidence type="ECO:0000313" key="1">
    <source>
        <dbReference type="EMBL" id="QOD00447.1"/>
    </source>
</evidence>
<dbReference type="RefSeq" id="WP_191087643.1">
    <property type="nucleotide sequence ID" value="NZ_CP061723.1"/>
</dbReference>
<dbReference type="AlphaFoldDB" id="A0ABD7BJV7"/>
<organism evidence="1 2">
    <name type="scientific">Pseudomonas putida</name>
    <name type="common">Arthrobacter siderocapsulatus</name>
    <dbReference type="NCBI Taxonomy" id="303"/>
    <lineage>
        <taxon>Bacteria</taxon>
        <taxon>Pseudomonadati</taxon>
        <taxon>Pseudomonadota</taxon>
        <taxon>Gammaproteobacteria</taxon>
        <taxon>Pseudomonadales</taxon>
        <taxon>Pseudomonadaceae</taxon>
        <taxon>Pseudomonas</taxon>
    </lineage>
</organism>